<evidence type="ECO:0000256" key="5">
    <source>
        <dbReference type="ARBA" id="ARBA00022989"/>
    </source>
</evidence>
<dbReference type="InterPro" id="IPR039421">
    <property type="entry name" value="Type_1_exporter"/>
</dbReference>
<feature type="transmembrane region" description="Helical" evidence="7">
    <location>
        <begin position="79"/>
        <end position="100"/>
    </location>
</feature>
<dbReference type="SUPFAM" id="SSF90123">
    <property type="entry name" value="ABC transporter transmembrane region"/>
    <property type="match status" value="1"/>
</dbReference>
<keyword evidence="3" id="KW-0547">Nucleotide-binding</keyword>
<dbReference type="InterPro" id="IPR003439">
    <property type="entry name" value="ABC_transporter-like_ATP-bd"/>
</dbReference>
<dbReference type="PANTHER" id="PTHR24221:SF654">
    <property type="entry name" value="ATP-BINDING CASSETTE SUB-FAMILY B MEMBER 6"/>
    <property type="match status" value="1"/>
</dbReference>
<dbReference type="Pfam" id="PF00664">
    <property type="entry name" value="ABC_membrane"/>
    <property type="match status" value="1"/>
</dbReference>
<keyword evidence="11" id="KW-1185">Reference proteome</keyword>
<evidence type="ECO:0000256" key="2">
    <source>
        <dbReference type="ARBA" id="ARBA00022692"/>
    </source>
</evidence>
<dbReference type="InterPro" id="IPR011527">
    <property type="entry name" value="ABC1_TM_dom"/>
</dbReference>
<evidence type="ECO:0000259" key="8">
    <source>
        <dbReference type="PROSITE" id="PS50893"/>
    </source>
</evidence>
<keyword evidence="2 7" id="KW-0812">Transmembrane</keyword>
<keyword evidence="4 10" id="KW-0067">ATP-binding</keyword>
<evidence type="ECO:0000256" key="6">
    <source>
        <dbReference type="ARBA" id="ARBA00023136"/>
    </source>
</evidence>
<dbReference type="SMART" id="SM00382">
    <property type="entry name" value="AAA"/>
    <property type="match status" value="1"/>
</dbReference>
<keyword evidence="6 7" id="KW-0472">Membrane</keyword>
<dbReference type="Pfam" id="PF00005">
    <property type="entry name" value="ABC_tran"/>
    <property type="match status" value="1"/>
</dbReference>
<comment type="subcellular location">
    <subcellularLocation>
        <location evidence="1">Cell membrane</location>
        <topology evidence="1">Multi-pass membrane protein</topology>
    </subcellularLocation>
</comment>
<evidence type="ECO:0000313" key="11">
    <source>
        <dbReference type="Proteomes" id="UP000293345"/>
    </source>
</evidence>
<dbReference type="SUPFAM" id="SSF52540">
    <property type="entry name" value="P-loop containing nucleoside triphosphate hydrolases"/>
    <property type="match status" value="1"/>
</dbReference>
<sequence length="632" mass="67109">MRRTRERQVPMNIRQKLQHVFGGGMPARRWIAGVIGRAGLTRIVALCGLQSLMALNAVGFALAMQKTIDEAVAGSFNGFWLWCGVFAGILCVQVACIAANRALLERTLSRFENQLRCRAFADVLAQPYERVQHRHSGELMTCMTSDVSVVADGACTLIPTMVSMTVRLVGVVAALFALAPSLTLVFVVGGCIAASASLAVRPLLKRLHAGMQEAEGNMRSYLQECLDSLLVVHAFCCERKVCERAERAMAAHRCARLRKADVSNGCSTALVLAVQMGYVLGFGWCGFGILNGTCTYGTLMAIVQLIGQIQSPFSSLGGSFSKYSSMLASSERLMGLNREIDGKQSTTTLRDSVGAVLQASAINVSEGDGAGARSRGSGSSGLDVKMQVNVATKASMSAEVFAGDDVVFESASFSKLELRGASFAYDCGDDVLHGCDFALNAGEFVGLAGPSGVGKSTLTKLLLGAYMPQSGEAWAQDAGGIRVPLCEAKGLFAFVPQGNRLMAGTICDTVAFAEQGNDLDLQRVVAACKAACAWDFIRALPQGLDTPLGQRGTGLSEGQMQRLAVARAVYSQAPVLLLDEATSALDAETERRMLANLRALPGRAAVLVTHREATLAACDRVVEMRKGACVER</sequence>
<feature type="transmembrane region" description="Helical" evidence="7">
    <location>
        <begin position="168"/>
        <end position="196"/>
    </location>
</feature>
<evidence type="ECO:0000256" key="1">
    <source>
        <dbReference type="ARBA" id="ARBA00004651"/>
    </source>
</evidence>
<evidence type="ECO:0000313" key="10">
    <source>
        <dbReference type="EMBL" id="RXZ53639.1"/>
    </source>
</evidence>
<protein>
    <submittedName>
        <fullName evidence="10">ABC transporter ATP-binding protein</fullName>
    </submittedName>
</protein>
<dbReference type="PROSITE" id="PS50929">
    <property type="entry name" value="ABC_TM1F"/>
    <property type="match status" value="1"/>
</dbReference>
<evidence type="ECO:0000256" key="3">
    <source>
        <dbReference type="ARBA" id="ARBA00022741"/>
    </source>
</evidence>
<gene>
    <name evidence="10" type="ORF">ET524_03370</name>
</gene>
<feature type="transmembrane region" description="Helical" evidence="7">
    <location>
        <begin position="43"/>
        <end position="64"/>
    </location>
</feature>
<dbReference type="GO" id="GO:0140359">
    <property type="term" value="F:ABC-type transporter activity"/>
    <property type="evidence" value="ECO:0007669"/>
    <property type="project" value="InterPro"/>
</dbReference>
<dbReference type="Proteomes" id="UP000293345">
    <property type="component" value="Unassembled WGS sequence"/>
</dbReference>
<dbReference type="InterPro" id="IPR003593">
    <property type="entry name" value="AAA+_ATPase"/>
</dbReference>
<feature type="domain" description="ABC transmembrane type-1" evidence="9">
    <location>
        <begin position="57"/>
        <end position="325"/>
    </location>
</feature>
<dbReference type="InterPro" id="IPR027417">
    <property type="entry name" value="P-loop_NTPase"/>
</dbReference>
<reference evidence="10 11" key="1">
    <citation type="submission" date="2019-01" db="EMBL/GenBank/DDBJ databases">
        <title>Senegalimassilia sp. nov. KGMB04484 isolated human feces.</title>
        <authorList>
            <person name="Han K.-I."/>
            <person name="Kim J.-S."/>
            <person name="Lee K.C."/>
            <person name="Suh M.K."/>
            <person name="Eom M.K."/>
            <person name="Lee J.H."/>
            <person name="Park S.-H."/>
            <person name="Kang S.W."/>
            <person name="Park J.-E."/>
            <person name="Oh B.S."/>
            <person name="Yu S.Y."/>
            <person name="Choi S.-H."/>
            <person name="Lee D.H."/>
            <person name="Yoon H."/>
            <person name="Kim B.-Y."/>
            <person name="Lee J.H."/>
            <person name="Lee J.-S."/>
        </authorList>
    </citation>
    <scope>NUCLEOTIDE SEQUENCE [LARGE SCALE GENOMIC DNA]</scope>
    <source>
        <strain evidence="10 11">KGMB04484</strain>
    </source>
</reference>
<evidence type="ECO:0000256" key="7">
    <source>
        <dbReference type="SAM" id="Phobius"/>
    </source>
</evidence>
<proteinExistence type="predicted"/>
<organism evidence="10 11">
    <name type="scientific">Senegalimassilia faecalis</name>
    <dbReference type="NCBI Taxonomy" id="2509433"/>
    <lineage>
        <taxon>Bacteria</taxon>
        <taxon>Bacillati</taxon>
        <taxon>Actinomycetota</taxon>
        <taxon>Coriobacteriia</taxon>
        <taxon>Coriobacteriales</taxon>
        <taxon>Coriobacteriaceae</taxon>
        <taxon>Senegalimassilia</taxon>
    </lineage>
</organism>
<dbReference type="CDD" id="cd07346">
    <property type="entry name" value="ABC_6TM_exporters"/>
    <property type="match status" value="1"/>
</dbReference>
<dbReference type="Gene3D" id="1.20.1560.10">
    <property type="entry name" value="ABC transporter type 1, transmembrane domain"/>
    <property type="match status" value="1"/>
</dbReference>
<evidence type="ECO:0000256" key="4">
    <source>
        <dbReference type="ARBA" id="ARBA00022840"/>
    </source>
</evidence>
<dbReference type="PANTHER" id="PTHR24221">
    <property type="entry name" value="ATP-BINDING CASSETTE SUB-FAMILY B"/>
    <property type="match status" value="1"/>
</dbReference>
<dbReference type="GO" id="GO:0005886">
    <property type="term" value="C:plasma membrane"/>
    <property type="evidence" value="ECO:0007669"/>
    <property type="project" value="UniProtKB-SubCell"/>
</dbReference>
<dbReference type="EMBL" id="SDPW01000001">
    <property type="protein sequence ID" value="RXZ53639.1"/>
    <property type="molecule type" value="Genomic_DNA"/>
</dbReference>
<feature type="domain" description="ABC transporter" evidence="8">
    <location>
        <begin position="416"/>
        <end position="632"/>
    </location>
</feature>
<dbReference type="Gene3D" id="3.40.50.300">
    <property type="entry name" value="P-loop containing nucleotide triphosphate hydrolases"/>
    <property type="match status" value="1"/>
</dbReference>
<dbReference type="AlphaFoldDB" id="A0A4Q2JX65"/>
<dbReference type="CDD" id="cd03228">
    <property type="entry name" value="ABCC_MRP_Like"/>
    <property type="match status" value="1"/>
</dbReference>
<accession>A0A4Q2JX65</accession>
<dbReference type="PROSITE" id="PS50893">
    <property type="entry name" value="ABC_TRANSPORTER_2"/>
    <property type="match status" value="1"/>
</dbReference>
<name>A0A4Q2JX65_9ACTN</name>
<dbReference type="GO" id="GO:0005524">
    <property type="term" value="F:ATP binding"/>
    <property type="evidence" value="ECO:0007669"/>
    <property type="project" value="UniProtKB-KW"/>
</dbReference>
<dbReference type="GO" id="GO:0016887">
    <property type="term" value="F:ATP hydrolysis activity"/>
    <property type="evidence" value="ECO:0007669"/>
    <property type="project" value="InterPro"/>
</dbReference>
<evidence type="ECO:0000259" key="9">
    <source>
        <dbReference type="PROSITE" id="PS50929"/>
    </source>
</evidence>
<comment type="caution">
    <text evidence="10">The sequence shown here is derived from an EMBL/GenBank/DDBJ whole genome shotgun (WGS) entry which is preliminary data.</text>
</comment>
<keyword evidence="5 7" id="KW-1133">Transmembrane helix</keyword>
<dbReference type="InterPro" id="IPR036640">
    <property type="entry name" value="ABC1_TM_sf"/>
</dbReference>